<name>A0A848CE40_9BACT</name>
<sequence>MSCITNIQKTIAGALTGRKPAGNKQENKQENRQENKQAENKSKPSAFHYPFHDPNPLRISDWDTELVSEDAMYFPIPGQKDVPVKSLDTLIHEGRVPVLCFTATLYREIRHMVERNANSELAMFLTLKRLHAHKPVFLAFDFFMPGQEASGGGVSLDANDCRKYFDALKDVPYYKENGLHRHLCHLHSHGRNGIFWSGIDDEQQFSRDDLGYMDDYRFYVVVNADGGIKCSLVTYTPVLARVDAAVAIACNRPEYIEWLSRSRKKELDDLVGEMVRGRSAATMVDLFGDIAGGSLHDGLNIPGRGKVMPLDGNTDGDSLRSWTYKPGVLSMPRPVFACTGDTAAPDGGHTLKTVGGAASNLAELVNFLQDIGIGEDVDLDARDPFYLTVGGYFMRELHEGSASREEAASRYEQDKMGELFSITMWLLSLDGGWAERAGDQDLKDENKLRFLGTTLAKYMRNVSRLYGAGELDAVPDSREDSQKDLNDPTIPSPSVSELLAFPDDCLESYQDPEDYANDVTNALCNDIIYIVCKAIDLGNSHEIRKQ</sequence>
<protein>
    <submittedName>
        <fullName evidence="2">Uncharacterized protein</fullName>
    </submittedName>
</protein>
<feature type="compositionally biased region" description="Basic and acidic residues" evidence="1">
    <location>
        <begin position="475"/>
        <end position="486"/>
    </location>
</feature>
<organism evidence="2 3">
    <name type="scientific">Desulfovibrio piger</name>
    <dbReference type="NCBI Taxonomy" id="901"/>
    <lineage>
        <taxon>Bacteria</taxon>
        <taxon>Pseudomonadati</taxon>
        <taxon>Thermodesulfobacteriota</taxon>
        <taxon>Desulfovibrionia</taxon>
        <taxon>Desulfovibrionales</taxon>
        <taxon>Desulfovibrionaceae</taxon>
        <taxon>Desulfovibrio</taxon>
    </lineage>
</organism>
<evidence type="ECO:0000313" key="3">
    <source>
        <dbReference type="Proteomes" id="UP000522333"/>
    </source>
</evidence>
<accession>A0A848CE40</accession>
<dbReference type="AlphaFoldDB" id="A0A848CE40"/>
<feature type="compositionally biased region" description="Basic and acidic residues" evidence="1">
    <location>
        <begin position="25"/>
        <end position="42"/>
    </location>
</feature>
<evidence type="ECO:0000313" key="2">
    <source>
        <dbReference type="EMBL" id="NME52588.1"/>
    </source>
</evidence>
<gene>
    <name evidence="2" type="ORF">HF854_08660</name>
</gene>
<feature type="region of interest" description="Disordered" evidence="1">
    <location>
        <begin position="473"/>
        <end position="494"/>
    </location>
</feature>
<dbReference type="Proteomes" id="UP000522333">
    <property type="component" value="Unassembled WGS sequence"/>
</dbReference>
<evidence type="ECO:0000256" key="1">
    <source>
        <dbReference type="SAM" id="MobiDB-lite"/>
    </source>
</evidence>
<comment type="caution">
    <text evidence="2">The sequence shown here is derived from an EMBL/GenBank/DDBJ whole genome shotgun (WGS) entry which is preliminary data.</text>
</comment>
<proteinExistence type="predicted"/>
<dbReference type="EMBL" id="JABAFY010000031">
    <property type="protein sequence ID" value="NME52588.1"/>
    <property type="molecule type" value="Genomic_DNA"/>
</dbReference>
<dbReference type="RefSeq" id="WP_168935925.1">
    <property type="nucleotide sequence ID" value="NZ_JABAFY010000031.1"/>
</dbReference>
<reference evidence="2 3" key="1">
    <citation type="submission" date="2020-04" db="EMBL/GenBank/DDBJ databases">
        <authorList>
            <person name="Hitch T.C.A."/>
            <person name="Wylensek D."/>
            <person name="Clavel T."/>
        </authorList>
    </citation>
    <scope>NUCLEOTIDE SEQUENCE [LARGE SCALE GENOMIC DNA]</scope>
    <source>
        <strain evidence="2 3">PG-251-APC-1</strain>
    </source>
</reference>
<feature type="region of interest" description="Disordered" evidence="1">
    <location>
        <begin position="14"/>
        <end position="49"/>
    </location>
</feature>